<dbReference type="InterPro" id="IPR024562">
    <property type="entry name" value="YqhG"/>
</dbReference>
<name>A0A3N9UJ91_9BACI</name>
<comment type="caution">
    <text evidence="1">The sequence shown here is derived from an EMBL/GenBank/DDBJ whole genome shotgun (WGS) entry which is preliminary data.</text>
</comment>
<dbReference type="AlphaFoldDB" id="A0A3N9UJ91"/>
<dbReference type="OrthoDB" id="2433584at2"/>
<dbReference type="RefSeq" id="WP_124761587.1">
    <property type="nucleotide sequence ID" value="NZ_JAFBDY010000001.1"/>
</dbReference>
<evidence type="ECO:0000313" key="2">
    <source>
        <dbReference type="Proteomes" id="UP000274033"/>
    </source>
</evidence>
<gene>
    <name evidence="1" type="ORF">EBB45_00630</name>
</gene>
<organism evidence="1 2">
    <name type="scientific">Lysinibacillus composti</name>
    <dbReference type="NCBI Taxonomy" id="720633"/>
    <lineage>
        <taxon>Bacteria</taxon>
        <taxon>Bacillati</taxon>
        <taxon>Bacillota</taxon>
        <taxon>Bacilli</taxon>
        <taxon>Bacillales</taxon>
        <taxon>Bacillaceae</taxon>
        <taxon>Lysinibacillus</taxon>
    </lineage>
</organism>
<dbReference type="EMBL" id="RRCT01000001">
    <property type="protein sequence ID" value="RQW76093.1"/>
    <property type="molecule type" value="Genomic_DNA"/>
</dbReference>
<keyword evidence="2" id="KW-1185">Reference proteome</keyword>
<evidence type="ECO:0008006" key="3">
    <source>
        <dbReference type="Google" id="ProtNLM"/>
    </source>
</evidence>
<reference evidence="1 2" key="1">
    <citation type="journal article" date="2013" name="J. Microbiol.">
        <title>Lysinibacillus chungkukjangi sp. nov., isolated from Chungkukjang, Korean fermented soybean food.</title>
        <authorList>
            <person name="Kim S.J."/>
            <person name="Jang Y.H."/>
            <person name="Hamada M."/>
            <person name="Ahn J.H."/>
            <person name="Weon H.Y."/>
            <person name="Suzuki K."/>
            <person name="Whang K.S."/>
            <person name="Kwon S.W."/>
        </authorList>
    </citation>
    <scope>NUCLEOTIDE SEQUENCE [LARGE SCALE GENOMIC DNA]</scope>
    <source>
        <strain evidence="1 2">MCCC 1A12701</strain>
    </source>
</reference>
<proteinExistence type="predicted"/>
<accession>A0A3N9UJ91</accession>
<sequence>MYAQQIHQYLESFFRETDCEILKNQPNFLSVQLTNDIDKKIMNRPFYWQYIEATGGEPNPSQITLITNRDALDEGIWGEVIHFGSPRLNQIFKANHELGSMVKMYENVEDYNLVPWLGMNYKISYQCDRTKEMIFSYGINLVTGTIEDNFHDRLMGVELVEDMPRTVFCLPIIVKPKRAMERLEESIERIIQQDDHSWAEEARTRWKKEIHVLDYFYEDEKEKPERYEIEVKAIEERYTPRIKMEIVSGGLFYLK</sequence>
<evidence type="ECO:0000313" key="1">
    <source>
        <dbReference type="EMBL" id="RQW76093.1"/>
    </source>
</evidence>
<dbReference type="Pfam" id="PF11079">
    <property type="entry name" value="YqhG"/>
    <property type="match status" value="1"/>
</dbReference>
<dbReference type="Proteomes" id="UP000274033">
    <property type="component" value="Unassembled WGS sequence"/>
</dbReference>
<protein>
    <recommendedName>
        <fullName evidence="3">YqhG family protein</fullName>
    </recommendedName>
</protein>